<dbReference type="InterPro" id="IPR006367">
    <property type="entry name" value="Sirohaem_synthase_N"/>
</dbReference>
<keyword evidence="3" id="KW-0560">Oxidoreductase</keyword>
<keyword evidence="4" id="KW-0520">NAD</keyword>
<organism evidence="7 8">
    <name type="scientific">Microlunatus soli</name>
    <dbReference type="NCBI Taxonomy" id="630515"/>
    <lineage>
        <taxon>Bacteria</taxon>
        <taxon>Bacillati</taxon>
        <taxon>Actinomycetota</taxon>
        <taxon>Actinomycetes</taxon>
        <taxon>Propionibacteriales</taxon>
        <taxon>Propionibacteriaceae</taxon>
        <taxon>Microlunatus</taxon>
    </lineage>
</organism>
<dbReference type="RefSeq" id="WP_091519970.1">
    <property type="nucleotide sequence ID" value="NZ_LT629772.1"/>
</dbReference>
<accession>A0A1H1P0B6</accession>
<dbReference type="OrthoDB" id="7345302at2"/>
<dbReference type="EC" id="1.3.1.76" evidence="2"/>
<evidence type="ECO:0000313" key="8">
    <source>
        <dbReference type="Proteomes" id="UP000199103"/>
    </source>
</evidence>
<dbReference type="UniPathway" id="UPA00262">
    <property type="reaction ID" value="UER00222"/>
</dbReference>
<evidence type="ECO:0000256" key="6">
    <source>
        <dbReference type="ARBA" id="ARBA00047561"/>
    </source>
</evidence>
<proteinExistence type="predicted"/>
<dbReference type="GO" id="GO:0004325">
    <property type="term" value="F:ferrochelatase activity"/>
    <property type="evidence" value="ECO:0007669"/>
    <property type="project" value="InterPro"/>
</dbReference>
<dbReference type="GO" id="GO:0019354">
    <property type="term" value="P:siroheme biosynthetic process"/>
    <property type="evidence" value="ECO:0007669"/>
    <property type="project" value="UniProtKB-UniPathway"/>
</dbReference>
<dbReference type="InterPro" id="IPR028161">
    <property type="entry name" value="Met8-like"/>
</dbReference>
<name>A0A1H1P0B6_9ACTN</name>
<dbReference type="STRING" id="630515.SAMN04489812_0715"/>
<dbReference type="InterPro" id="IPR036291">
    <property type="entry name" value="NAD(P)-bd_dom_sf"/>
</dbReference>
<dbReference type="PANTHER" id="PTHR35330">
    <property type="entry name" value="SIROHEME BIOSYNTHESIS PROTEIN MET8"/>
    <property type="match status" value="1"/>
</dbReference>
<evidence type="ECO:0000256" key="4">
    <source>
        <dbReference type="ARBA" id="ARBA00023027"/>
    </source>
</evidence>
<keyword evidence="5" id="KW-0627">Porphyrin biosynthesis</keyword>
<dbReference type="AlphaFoldDB" id="A0A1H1P0B6"/>
<dbReference type="Pfam" id="PF13241">
    <property type="entry name" value="NAD_binding_7"/>
    <property type="match status" value="1"/>
</dbReference>
<evidence type="ECO:0000256" key="2">
    <source>
        <dbReference type="ARBA" id="ARBA00012400"/>
    </source>
</evidence>
<comment type="pathway">
    <text evidence="1">Porphyrin-containing compound metabolism; siroheme biosynthesis; sirohydrochlorin from precorrin-2: step 1/1.</text>
</comment>
<reference evidence="7 8" key="1">
    <citation type="submission" date="2016-10" db="EMBL/GenBank/DDBJ databases">
        <authorList>
            <person name="de Groot N.N."/>
        </authorList>
    </citation>
    <scope>NUCLEOTIDE SEQUENCE [LARGE SCALE GENOMIC DNA]</scope>
    <source>
        <strain evidence="7 8">DSM 21800</strain>
    </source>
</reference>
<comment type="catalytic activity">
    <reaction evidence="6">
        <text>precorrin-2 + NAD(+) = sirohydrochlorin + NADH + 2 H(+)</text>
        <dbReference type="Rhea" id="RHEA:15613"/>
        <dbReference type="ChEBI" id="CHEBI:15378"/>
        <dbReference type="ChEBI" id="CHEBI:57540"/>
        <dbReference type="ChEBI" id="CHEBI:57945"/>
        <dbReference type="ChEBI" id="CHEBI:58351"/>
        <dbReference type="ChEBI" id="CHEBI:58827"/>
        <dbReference type="EC" id="1.3.1.76"/>
    </reaction>
</comment>
<dbReference type="SUPFAM" id="SSF51735">
    <property type="entry name" value="NAD(P)-binding Rossmann-fold domains"/>
    <property type="match status" value="1"/>
</dbReference>
<gene>
    <name evidence="7" type="ORF">SAMN04489812_0715</name>
</gene>
<keyword evidence="8" id="KW-1185">Reference proteome</keyword>
<dbReference type="Proteomes" id="UP000199103">
    <property type="component" value="Chromosome I"/>
</dbReference>
<evidence type="ECO:0000256" key="3">
    <source>
        <dbReference type="ARBA" id="ARBA00023002"/>
    </source>
</evidence>
<dbReference type="Gene3D" id="3.40.50.720">
    <property type="entry name" value="NAD(P)-binding Rossmann-like Domain"/>
    <property type="match status" value="1"/>
</dbReference>
<dbReference type="NCBIfam" id="TIGR01470">
    <property type="entry name" value="cysG_Nterm"/>
    <property type="match status" value="1"/>
</dbReference>
<evidence type="ECO:0000256" key="5">
    <source>
        <dbReference type="ARBA" id="ARBA00023244"/>
    </source>
</evidence>
<dbReference type="PANTHER" id="PTHR35330:SF1">
    <property type="entry name" value="SIROHEME BIOSYNTHESIS PROTEIN MET8"/>
    <property type="match status" value="1"/>
</dbReference>
<dbReference type="GO" id="GO:0043115">
    <property type="term" value="F:precorrin-2 dehydrogenase activity"/>
    <property type="evidence" value="ECO:0007669"/>
    <property type="project" value="UniProtKB-EC"/>
</dbReference>
<dbReference type="EMBL" id="LT629772">
    <property type="protein sequence ID" value="SDS04633.1"/>
    <property type="molecule type" value="Genomic_DNA"/>
</dbReference>
<evidence type="ECO:0000313" key="7">
    <source>
        <dbReference type="EMBL" id="SDS04633.1"/>
    </source>
</evidence>
<evidence type="ECO:0000256" key="1">
    <source>
        <dbReference type="ARBA" id="ARBA00005010"/>
    </source>
</evidence>
<sequence>MNAPVPYLSGLRLSGRRVVVVGAGRVAERRLYRLLEAGATIEVIAPDATAPIQRLDAAGRLTWTRRSYLPDDLADAWYVLVATRDSACNEQVSAEAERQQIFCVRADDRDEATAWTPASAEVDGVQVGVLAGGDHHRSRRIRDTLVQLLIKIIGSERRDRAA</sequence>
<protein>
    <recommendedName>
        <fullName evidence="2">precorrin-2 dehydrogenase</fullName>
        <ecNumber evidence="2">1.3.1.76</ecNumber>
    </recommendedName>
</protein>